<feature type="domain" description="Acyl-CoA dehydrogenase/oxidase N-terminal" evidence="9">
    <location>
        <begin position="204"/>
        <end position="310"/>
    </location>
</feature>
<evidence type="ECO:0000259" key="7">
    <source>
        <dbReference type="Pfam" id="PF00441"/>
    </source>
</evidence>
<dbReference type="Pfam" id="PF02771">
    <property type="entry name" value="Acyl-CoA_dh_N"/>
    <property type="match status" value="1"/>
</dbReference>
<dbReference type="Gene3D" id="2.40.110.10">
    <property type="entry name" value="Butyryl-CoA Dehydrogenase, subunit A, domain 2"/>
    <property type="match status" value="1"/>
</dbReference>
<sequence>MRAIREQHATIVSRKLEADSPGGMREAITSAEQLARVARGRLRDRVVDVGSAVGTALRGAPRSASFVRAGAAAVPLHVSRMLLDRHQVAAHALAHLYAEIEACRSLASWACEAGGEARAVAEAHAGALLLSLRGGVDLGGGEIAPLGELELRDDEVAKAIGHPAVAAWARDAGSSVAVASIARAAAEQGIPASAGAEDERIGWIRHNMRDFVERLVEPLAPEIHRRNGLIPESIVRRMGQFGVFRLATAPEHGGDGLGVAAMATAIEELARGSLGFGVLTMTASIASDLLARSGTDLQRRTWLSRIANGEARCALAFAEPAYGSDLARVATRAERQADGSYLLIGKKAWVTGASRADLVLTLARTTTAGGQGQLPLGPSLFVIAKRRGAPGADFPDAGIAGTELRALGQRGMGHYELRIEGLQIGREALLGEREGEGIAQIQRALVTGRTYAAACGVGVAQAALELALERAKTRVQFGSQLISFPRVAHRLGGLIARVAAARQLTRAAAQVADTGQPCELTSAMAKLFSSRVAWDAADACMQLHGASGYAESSTAARLLLDARSLFFQLGPHEVLAQGIARALLEGPLP</sequence>
<feature type="domain" description="Acyl-CoA dehydrogenase/oxidase C-terminal" evidence="7">
    <location>
        <begin position="435"/>
        <end position="584"/>
    </location>
</feature>
<keyword evidence="3 6" id="KW-0285">Flavoprotein</keyword>
<dbReference type="Proteomes" id="UP001217485">
    <property type="component" value="Unassembled WGS sequence"/>
</dbReference>
<dbReference type="PANTHER" id="PTHR43884:SF25">
    <property type="entry name" value="ACYL-COA DEHYDROGENASE YDBM-RELATED"/>
    <property type="match status" value="1"/>
</dbReference>
<dbReference type="PANTHER" id="PTHR43884">
    <property type="entry name" value="ACYL-COA DEHYDROGENASE"/>
    <property type="match status" value="1"/>
</dbReference>
<dbReference type="Gene3D" id="1.10.540.10">
    <property type="entry name" value="Acyl-CoA dehydrogenase/oxidase, N-terminal domain"/>
    <property type="match status" value="1"/>
</dbReference>
<dbReference type="InterPro" id="IPR036250">
    <property type="entry name" value="AcylCo_DH-like_C"/>
</dbReference>
<dbReference type="SUPFAM" id="SSF47203">
    <property type="entry name" value="Acyl-CoA dehydrogenase C-terminal domain-like"/>
    <property type="match status" value="1"/>
</dbReference>
<dbReference type="RefSeq" id="WP_272097692.1">
    <property type="nucleotide sequence ID" value="NZ_JAQNDK010000002.1"/>
</dbReference>
<dbReference type="InterPro" id="IPR006091">
    <property type="entry name" value="Acyl-CoA_Oxase/DH_mid-dom"/>
</dbReference>
<keyword evidence="5 6" id="KW-0560">Oxidoreductase</keyword>
<evidence type="ECO:0000256" key="1">
    <source>
        <dbReference type="ARBA" id="ARBA00001974"/>
    </source>
</evidence>
<keyword evidence="11" id="KW-1185">Reference proteome</keyword>
<evidence type="ECO:0000256" key="6">
    <source>
        <dbReference type="RuleBase" id="RU362125"/>
    </source>
</evidence>
<dbReference type="InterPro" id="IPR013786">
    <property type="entry name" value="AcylCoA_DH/ox_N"/>
</dbReference>
<name>A0ABT5C683_9BACT</name>
<evidence type="ECO:0000256" key="3">
    <source>
        <dbReference type="ARBA" id="ARBA00022630"/>
    </source>
</evidence>
<evidence type="ECO:0000259" key="8">
    <source>
        <dbReference type="Pfam" id="PF02770"/>
    </source>
</evidence>
<reference evidence="10 11" key="1">
    <citation type="submission" date="2023-01" db="EMBL/GenBank/DDBJ databases">
        <title>Minimal conservation of predation-associated metabolite biosynthetic gene clusters underscores biosynthetic potential of Myxococcota including descriptions for ten novel species: Archangium lansinium sp. nov., Myxococcus landrumus sp. nov., Nannocystis bai.</title>
        <authorList>
            <person name="Ahearne A."/>
            <person name="Stevens C."/>
            <person name="Dowd S."/>
        </authorList>
    </citation>
    <scope>NUCLEOTIDE SEQUENCE [LARGE SCALE GENOMIC DNA]</scope>
    <source>
        <strain evidence="10 11">WIWO2</strain>
    </source>
</reference>
<comment type="caution">
    <text evidence="10">The sequence shown here is derived from an EMBL/GenBank/DDBJ whole genome shotgun (WGS) entry which is preliminary data.</text>
</comment>
<evidence type="ECO:0000259" key="9">
    <source>
        <dbReference type="Pfam" id="PF02771"/>
    </source>
</evidence>
<feature type="domain" description="Acyl-CoA oxidase/dehydrogenase middle" evidence="8">
    <location>
        <begin position="314"/>
        <end position="420"/>
    </location>
</feature>
<organism evidence="10 11">
    <name type="scientific">Sorangium atrum</name>
    <dbReference type="NCBI Taxonomy" id="2995308"/>
    <lineage>
        <taxon>Bacteria</taxon>
        <taxon>Pseudomonadati</taxon>
        <taxon>Myxococcota</taxon>
        <taxon>Polyangia</taxon>
        <taxon>Polyangiales</taxon>
        <taxon>Polyangiaceae</taxon>
        <taxon>Sorangium</taxon>
    </lineage>
</organism>
<dbReference type="Pfam" id="PF00441">
    <property type="entry name" value="Acyl-CoA_dh_1"/>
    <property type="match status" value="1"/>
</dbReference>
<comment type="similarity">
    <text evidence="2 6">Belongs to the acyl-CoA dehydrogenase family.</text>
</comment>
<dbReference type="EMBL" id="JAQNDK010000002">
    <property type="protein sequence ID" value="MDC0680662.1"/>
    <property type="molecule type" value="Genomic_DNA"/>
</dbReference>
<dbReference type="InterPro" id="IPR009100">
    <property type="entry name" value="AcylCoA_DH/oxidase_NM_dom_sf"/>
</dbReference>
<evidence type="ECO:0000313" key="11">
    <source>
        <dbReference type="Proteomes" id="UP001217485"/>
    </source>
</evidence>
<evidence type="ECO:0000256" key="2">
    <source>
        <dbReference type="ARBA" id="ARBA00009347"/>
    </source>
</evidence>
<dbReference type="InterPro" id="IPR046373">
    <property type="entry name" value="Acyl-CoA_Oxase/DH_mid-dom_sf"/>
</dbReference>
<evidence type="ECO:0000256" key="4">
    <source>
        <dbReference type="ARBA" id="ARBA00022827"/>
    </source>
</evidence>
<dbReference type="InterPro" id="IPR037069">
    <property type="entry name" value="AcylCoA_DH/ox_N_sf"/>
</dbReference>
<dbReference type="InterPro" id="IPR009075">
    <property type="entry name" value="AcylCo_DH/oxidase_C"/>
</dbReference>
<keyword evidence="4 6" id="KW-0274">FAD</keyword>
<evidence type="ECO:0000313" key="10">
    <source>
        <dbReference type="EMBL" id="MDC0680662.1"/>
    </source>
</evidence>
<proteinExistence type="inferred from homology"/>
<gene>
    <name evidence="10" type="ORF">POL72_23185</name>
</gene>
<comment type="cofactor">
    <cofactor evidence="1 6">
        <name>FAD</name>
        <dbReference type="ChEBI" id="CHEBI:57692"/>
    </cofactor>
</comment>
<dbReference type="Gene3D" id="1.20.140.10">
    <property type="entry name" value="Butyryl-CoA Dehydrogenase, subunit A, domain 3"/>
    <property type="match status" value="1"/>
</dbReference>
<evidence type="ECO:0000256" key="5">
    <source>
        <dbReference type="ARBA" id="ARBA00023002"/>
    </source>
</evidence>
<accession>A0ABT5C683</accession>
<dbReference type="Pfam" id="PF02770">
    <property type="entry name" value="Acyl-CoA_dh_M"/>
    <property type="match status" value="1"/>
</dbReference>
<dbReference type="SUPFAM" id="SSF56645">
    <property type="entry name" value="Acyl-CoA dehydrogenase NM domain-like"/>
    <property type="match status" value="1"/>
</dbReference>
<protein>
    <submittedName>
        <fullName evidence="10">Acyl-CoA/acyl-ACP dehydrogenase</fullName>
    </submittedName>
</protein>